<dbReference type="InterPro" id="IPR042070">
    <property type="entry name" value="PucR_C-HTH_sf"/>
</dbReference>
<dbReference type="Pfam" id="PF13556">
    <property type="entry name" value="HTH_30"/>
    <property type="match status" value="1"/>
</dbReference>
<reference evidence="3 4" key="1">
    <citation type="submission" date="2019-08" db="EMBL/GenBank/DDBJ databases">
        <title>In-depth cultivation of the pig gut microbiome towards novel bacterial diversity and tailored functional studies.</title>
        <authorList>
            <person name="Wylensek D."/>
            <person name="Hitch T.C.A."/>
            <person name="Clavel T."/>
        </authorList>
    </citation>
    <scope>NUCLEOTIDE SEQUENCE [LARGE SCALE GENOMIC DNA]</scope>
    <source>
        <strain evidence="3 4">WCA-MUC-591-APC-3H</strain>
    </source>
</reference>
<evidence type="ECO:0000313" key="4">
    <source>
        <dbReference type="Proteomes" id="UP000474676"/>
    </source>
</evidence>
<name>A0A6L5Y615_9FIRM</name>
<dbReference type="AlphaFoldDB" id="A0A6L5Y615"/>
<sequence length="390" mass="43790">MKYTMRRRAMALTVKDILKLPCADSFVLAAGRGGLERPVQSAEILDYEFAPDVVYDAAGSFNPDSVVLSSLLFAKDRPELLLPAVRELSERGSAALIYKRVIFETLPQEVLDFADKMSFPVFCYREGTWFENIIFDIIYAIRQDDSSFLTSDVVDQMIRGNLGRESQYRISHGISLLLKEFSAAVYFRPGSSGEPDVARVENSYYLSKGIKTKVLPVPYDDGLFLLMTARRSERSAFEAVFREAADVLGIPCGRLRIVWSGIHPSHECFGEIFREAYYGWLAASMTGTAFHSYADIGVYQFLIPLADSPAMTHFSAHYAEVVKEYEGTCTAWIQHGGDATATAAELRCHVNTVHYRLSRIKERIGHPEYSDSQLFRDLSIAYVALANRKG</sequence>
<feature type="domain" description="PucR C-terminal helix-turn-helix" evidence="2">
    <location>
        <begin position="330"/>
        <end position="367"/>
    </location>
</feature>
<dbReference type="EMBL" id="VUMZ01000005">
    <property type="protein sequence ID" value="MST51981.1"/>
    <property type="molecule type" value="Genomic_DNA"/>
</dbReference>
<dbReference type="Gene3D" id="1.10.10.2840">
    <property type="entry name" value="PucR C-terminal helix-turn-helix domain"/>
    <property type="match status" value="1"/>
</dbReference>
<evidence type="ECO:0000259" key="1">
    <source>
        <dbReference type="Pfam" id="PF07905"/>
    </source>
</evidence>
<dbReference type="InterPro" id="IPR051448">
    <property type="entry name" value="CdaR-like_regulators"/>
</dbReference>
<dbReference type="PANTHER" id="PTHR33744">
    <property type="entry name" value="CARBOHYDRATE DIACID REGULATOR"/>
    <property type="match status" value="1"/>
</dbReference>
<dbReference type="PANTHER" id="PTHR33744:SF15">
    <property type="entry name" value="CARBOHYDRATE DIACID REGULATOR"/>
    <property type="match status" value="1"/>
</dbReference>
<comment type="caution">
    <text evidence="3">The sequence shown here is derived from an EMBL/GenBank/DDBJ whole genome shotgun (WGS) entry which is preliminary data.</text>
</comment>
<protein>
    <submittedName>
        <fullName evidence="3">PucR family transcriptional regulator</fullName>
    </submittedName>
</protein>
<proteinExistence type="predicted"/>
<evidence type="ECO:0000313" key="3">
    <source>
        <dbReference type="EMBL" id="MST51981.1"/>
    </source>
</evidence>
<keyword evidence="4" id="KW-1185">Reference proteome</keyword>
<dbReference type="Proteomes" id="UP000474676">
    <property type="component" value="Unassembled WGS sequence"/>
</dbReference>
<accession>A0A6L5Y615</accession>
<evidence type="ECO:0000259" key="2">
    <source>
        <dbReference type="Pfam" id="PF13556"/>
    </source>
</evidence>
<organism evidence="3 4">
    <name type="scientific">Hornefia butyriciproducens</name>
    <dbReference type="NCBI Taxonomy" id="2652293"/>
    <lineage>
        <taxon>Bacteria</taxon>
        <taxon>Bacillati</taxon>
        <taxon>Bacillota</taxon>
        <taxon>Clostridia</taxon>
        <taxon>Peptostreptococcales</taxon>
        <taxon>Anaerovoracaceae</taxon>
        <taxon>Hornefia</taxon>
    </lineage>
</organism>
<gene>
    <name evidence="3" type="ORF">FYJ64_06590</name>
</gene>
<dbReference type="InterPro" id="IPR025736">
    <property type="entry name" value="PucR_C-HTH_dom"/>
</dbReference>
<dbReference type="InterPro" id="IPR012914">
    <property type="entry name" value="PucR_dom"/>
</dbReference>
<feature type="domain" description="Purine catabolism PurC-like" evidence="1">
    <location>
        <begin position="16"/>
        <end position="141"/>
    </location>
</feature>
<dbReference type="Pfam" id="PF07905">
    <property type="entry name" value="PucR"/>
    <property type="match status" value="1"/>
</dbReference>